<dbReference type="EMBL" id="AUSU01002459">
    <property type="protein sequence ID" value="EPS68745.1"/>
    <property type="molecule type" value="Genomic_DNA"/>
</dbReference>
<dbReference type="OrthoDB" id="185373at2759"/>
<dbReference type="PANTHER" id="PTHR47939">
    <property type="entry name" value="MEMBRANE-ASSOCIATED SALT-INDUCIBLE PROTEIN-LIKE"/>
    <property type="match status" value="1"/>
</dbReference>
<dbReference type="InterPro" id="IPR011990">
    <property type="entry name" value="TPR-like_helical_dom_sf"/>
</dbReference>
<keyword evidence="2" id="KW-0677">Repeat</keyword>
<dbReference type="PANTHER" id="PTHR47939:SF5">
    <property type="entry name" value="PENTACOTRIPEPTIDE-REPEAT REGION OF PRORP DOMAIN-CONTAINING PROTEIN"/>
    <property type="match status" value="1"/>
</dbReference>
<feature type="non-terminal residue" evidence="4">
    <location>
        <position position="269"/>
    </location>
</feature>
<evidence type="ECO:0000256" key="3">
    <source>
        <dbReference type="PROSITE-ProRule" id="PRU00708"/>
    </source>
</evidence>
<accession>S8CPR8</accession>
<comment type="similarity">
    <text evidence="1">Belongs to the PPR family. P subfamily.</text>
</comment>
<protein>
    <recommendedName>
        <fullName evidence="6">Pentacotripeptide-repeat region of PRORP domain-containing protein</fullName>
    </recommendedName>
</protein>
<feature type="non-terminal residue" evidence="4">
    <location>
        <position position="1"/>
    </location>
</feature>
<dbReference type="PROSITE" id="PS51375">
    <property type="entry name" value="PPR"/>
    <property type="match status" value="3"/>
</dbReference>
<sequence length="269" mass="29664">YDELINEAGRNRDFAAVRDLISRRLAAGCFNTNNTFKFIAAEPSAVEELRKHLCEIRDWFTRKQAHDALVSQLSRLNRTADALAVAEAMARSKIGSTAVTFHPILNALAKKKEMKAAWEAVEVMRGNNVKPDVAAYNYILTAYCTAGDVSSAAETLSKMEEEGISADAVTYDALALGACRAGKVEAALAIIRREIEDGFRPLFSTHLHIIKELVSRGYCTQAAEFVRAFAGNNEKLGAECFGFLLRRLTYAKRTAEAEAVAEEMYTRGL</sequence>
<comment type="caution">
    <text evidence="4">The sequence shown here is derived from an EMBL/GenBank/DDBJ whole genome shotgun (WGS) entry which is preliminary data.</text>
</comment>
<dbReference type="InterPro" id="IPR002885">
    <property type="entry name" value="PPR_rpt"/>
</dbReference>
<dbReference type="AlphaFoldDB" id="S8CPR8"/>
<name>S8CPR8_9LAMI</name>
<dbReference type="Gene3D" id="1.25.40.10">
    <property type="entry name" value="Tetratricopeptide repeat domain"/>
    <property type="match status" value="1"/>
</dbReference>
<dbReference type="Pfam" id="PF13041">
    <property type="entry name" value="PPR_2"/>
    <property type="match status" value="1"/>
</dbReference>
<gene>
    <name evidence="4" type="ORF">M569_06026</name>
</gene>
<evidence type="ECO:0000256" key="2">
    <source>
        <dbReference type="ARBA" id="ARBA00022737"/>
    </source>
</evidence>
<evidence type="ECO:0000313" key="5">
    <source>
        <dbReference type="Proteomes" id="UP000015453"/>
    </source>
</evidence>
<proteinExistence type="inferred from homology"/>
<feature type="repeat" description="PPR" evidence="3">
    <location>
        <begin position="97"/>
        <end position="131"/>
    </location>
</feature>
<evidence type="ECO:0000313" key="4">
    <source>
        <dbReference type="EMBL" id="EPS68745.1"/>
    </source>
</evidence>
<dbReference type="InterPro" id="IPR050667">
    <property type="entry name" value="PPR-containing_protein"/>
</dbReference>
<organism evidence="4 5">
    <name type="scientific">Genlisea aurea</name>
    <dbReference type="NCBI Taxonomy" id="192259"/>
    <lineage>
        <taxon>Eukaryota</taxon>
        <taxon>Viridiplantae</taxon>
        <taxon>Streptophyta</taxon>
        <taxon>Embryophyta</taxon>
        <taxon>Tracheophyta</taxon>
        <taxon>Spermatophyta</taxon>
        <taxon>Magnoliopsida</taxon>
        <taxon>eudicotyledons</taxon>
        <taxon>Gunneridae</taxon>
        <taxon>Pentapetalae</taxon>
        <taxon>asterids</taxon>
        <taxon>lamiids</taxon>
        <taxon>Lamiales</taxon>
        <taxon>Lentibulariaceae</taxon>
        <taxon>Genlisea</taxon>
    </lineage>
</organism>
<evidence type="ECO:0000256" key="1">
    <source>
        <dbReference type="ARBA" id="ARBA00007626"/>
    </source>
</evidence>
<reference evidence="4 5" key="1">
    <citation type="journal article" date="2013" name="BMC Genomics">
        <title>The miniature genome of a carnivorous plant Genlisea aurea contains a low number of genes and short non-coding sequences.</title>
        <authorList>
            <person name="Leushkin E.V."/>
            <person name="Sutormin R.A."/>
            <person name="Nabieva E.R."/>
            <person name="Penin A.A."/>
            <person name="Kondrashov A.S."/>
            <person name="Logacheva M.D."/>
        </authorList>
    </citation>
    <scope>NUCLEOTIDE SEQUENCE [LARGE SCALE GENOMIC DNA]</scope>
</reference>
<keyword evidence="5" id="KW-1185">Reference proteome</keyword>
<evidence type="ECO:0008006" key="6">
    <source>
        <dbReference type="Google" id="ProtNLM"/>
    </source>
</evidence>
<feature type="repeat" description="PPR" evidence="3">
    <location>
        <begin position="132"/>
        <end position="166"/>
    </location>
</feature>
<dbReference type="NCBIfam" id="TIGR00756">
    <property type="entry name" value="PPR"/>
    <property type="match status" value="2"/>
</dbReference>
<feature type="repeat" description="PPR" evidence="3">
    <location>
        <begin position="167"/>
        <end position="201"/>
    </location>
</feature>
<dbReference type="Proteomes" id="UP000015453">
    <property type="component" value="Unassembled WGS sequence"/>
</dbReference>